<gene>
    <name evidence="2" type="ORF">EJ05DRAFT_113224</name>
</gene>
<evidence type="ECO:0000313" key="3">
    <source>
        <dbReference type="Proteomes" id="UP000799437"/>
    </source>
</evidence>
<keyword evidence="1" id="KW-0812">Transmembrane</keyword>
<name>A0A6A6W0Q3_9PEZI</name>
<proteinExistence type="predicted"/>
<keyword evidence="1" id="KW-1133">Transmembrane helix</keyword>
<dbReference type="RefSeq" id="XP_033598170.1">
    <property type="nucleotide sequence ID" value="XM_033739007.1"/>
</dbReference>
<organism evidence="2 3">
    <name type="scientific">Pseudovirgaria hyperparasitica</name>
    <dbReference type="NCBI Taxonomy" id="470096"/>
    <lineage>
        <taxon>Eukaryota</taxon>
        <taxon>Fungi</taxon>
        <taxon>Dikarya</taxon>
        <taxon>Ascomycota</taxon>
        <taxon>Pezizomycotina</taxon>
        <taxon>Dothideomycetes</taxon>
        <taxon>Dothideomycetes incertae sedis</taxon>
        <taxon>Acrospermales</taxon>
        <taxon>Acrospermaceae</taxon>
        <taxon>Pseudovirgaria</taxon>
    </lineage>
</organism>
<dbReference type="Proteomes" id="UP000799437">
    <property type="component" value="Unassembled WGS sequence"/>
</dbReference>
<feature type="transmembrane region" description="Helical" evidence="1">
    <location>
        <begin position="60"/>
        <end position="77"/>
    </location>
</feature>
<feature type="transmembrane region" description="Helical" evidence="1">
    <location>
        <begin position="33"/>
        <end position="54"/>
    </location>
</feature>
<reference evidence="2" key="1">
    <citation type="journal article" date="2020" name="Stud. Mycol.">
        <title>101 Dothideomycetes genomes: a test case for predicting lifestyles and emergence of pathogens.</title>
        <authorList>
            <person name="Haridas S."/>
            <person name="Albert R."/>
            <person name="Binder M."/>
            <person name="Bloem J."/>
            <person name="Labutti K."/>
            <person name="Salamov A."/>
            <person name="Andreopoulos B."/>
            <person name="Baker S."/>
            <person name="Barry K."/>
            <person name="Bills G."/>
            <person name="Bluhm B."/>
            <person name="Cannon C."/>
            <person name="Castanera R."/>
            <person name="Culley D."/>
            <person name="Daum C."/>
            <person name="Ezra D."/>
            <person name="Gonzalez J."/>
            <person name="Henrissat B."/>
            <person name="Kuo A."/>
            <person name="Liang C."/>
            <person name="Lipzen A."/>
            <person name="Lutzoni F."/>
            <person name="Magnuson J."/>
            <person name="Mondo S."/>
            <person name="Nolan M."/>
            <person name="Ohm R."/>
            <person name="Pangilinan J."/>
            <person name="Park H.-J."/>
            <person name="Ramirez L."/>
            <person name="Alfaro M."/>
            <person name="Sun H."/>
            <person name="Tritt A."/>
            <person name="Yoshinaga Y."/>
            <person name="Zwiers L.-H."/>
            <person name="Turgeon B."/>
            <person name="Goodwin S."/>
            <person name="Spatafora J."/>
            <person name="Crous P."/>
            <person name="Grigoriev I."/>
        </authorList>
    </citation>
    <scope>NUCLEOTIDE SEQUENCE</scope>
    <source>
        <strain evidence="2">CBS 121739</strain>
    </source>
</reference>
<evidence type="ECO:0000256" key="1">
    <source>
        <dbReference type="SAM" id="Phobius"/>
    </source>
</evidence>
<protein>
    <submittedName>
        <fullName evidence="2">Uncharacterized protein</fullName>
    </submittedName>
</protein>
<dbReference type="GeneID" id="54480061"/>
<keyword evidence="1" id="KW-0472">Membrane</keyword>
<evidence type="ECO:0000313" key="2">
    <source>
        <dbReference type="EMBL" id="KAF2755719.1"/>
    </source>
</evidence>
<dbReference type="AlphaFoldDB" id="A0A6A6W0Q3"/>
<accession>A0A6A6W0Q3</accession>
<keyword evidence="3" id="KW-1185">Reference proteome</keyword>
<dbReference type="EMBL" id="ML996577">
    <property type="protein sequence ID" value="KAF2755719.1"/>
    <property type="molecule type" value="Genomic_DNA"/>
</dbReference>
<sequence>MGRVDGVGGEDVVVVVVVEVGGDTAGGSSRRGLVVGVVVGVVVVVVLVVLVVVVVVVVRVVLGLGLGLLVLELALVLRKRASYDGARGRRRAAIRVQGSGEMCNRRLLGQFPGFLRVRGCGGGQRRRRVGHDVCVDVNEAGPAVLKRRGCLVQTATAALTLTD</sequence>